<name>A0ABX8GWU3_9BACT</name>
<organism evidence="1 2">
    <name type="scientific">Flammeovirga kamogawensis</name>
    <dbReference type="NCBI Taxonomy" id="373891"/>
    <lineage>
        <taxon>Bacteria</taxon>
        <taxon>Pseudomonadati</taxon>
        <taxon>Bacteroidota</taxon>
        <taxon>Cytophagia</taxon>
        <taxon>Cytophagales</taxon>
        <taxon>Flammeovirgaceae</taxon>
        <taxon>Flammeovirga</taxon>
    </lineage>
</organism>
<keyword evidence="2" id="KW-1185">Reference proteome</keyword>
<evidence type="ECO:0000313" key="1">
    <source>
        <dbReference type="EMBL" id="QWG07793.1"/>
    </source>
</evidence>
<proteinExistence type="predicted"/>
<protein>
    <submittedName>
        <fullName evidence="1">Uncharacterized protein</fullName>
    </submittedName>
</protein>
<dbReference type="EMBL" id="CP076128">
    <property type="protein sequence ID" value="QWG07793.1"/>
    <property type="molecule type" value="Genomic_DNA"/>
</dbReference>
<evidence type="ECO:0000313" key="2">
    <source>
        <dbReference type="Proteomes" id="UP000682802"/>
    </source>
</evidence>
<accession>A0ABX8GWU3</accession>
<reference evidence="1 2" key="1">
    <citation type="submission" date="2021-05" db="EMBL/GenBank/DDBJ databases">
        <title>Comparative genomic studies on the polysaccharide-degrading batcterial strains of the Flammeovirga genus.</title>
        <authorList>
            <person name="Zewei F."/>
            <person name="Zheng Z."/>
            <person name="Yu L."/>
            <person name="Ruyue G."/>
            <person name="Yanhong M."/>
            <person name="Yuanyuan C."/>
            <person name="Jingyan G."/>
            <person name="Wenjun H."/>
        </authorList>
    </citation>
    <scope>NUCLEOTIDE SEQUENCE [LARGE SCALE GENOMIC DNA]</scope>
    <source>
        <strain evidence="1 2">YS10</strain>
    </source>
</reference>
<dbReference type="Proteomes" id="UP000682802">
    <property type="component" value="Chromosome 1"/>
</dbReference>
<gene>
    <name evidence="1" type="ORF">KM029_02300</name>
</gene>
<dbReference type="RefSeq" id="WP_144075174.1">
    <property type="nucleotide sequence ID" value="NZ_CP076128.1"/>
</dbReference>
<sequence length="203" mass="23530">MKQEVRIEFEQLEIFRSKKRWKLYFIILAEHPSDPDKWVLTSIPNDDTGVIELKPNAENKIYFEPQVGVGVDGLFVFNREMPKNRRLKVRVYLRHSRSSIRNVGELLSDVEKTLGDNAFGQVTNLLGRSNPWLVISKEAAQKVGSILKNVKDKDFGMLSLDEEFGKEFDNQEELDRENRFSTGDARLVWSWAIRNIDPNESTT</sequence>